<organism evidence="2 3">
    <name type="scientific">Paracoccidioides brasiliensis</name>
    <dbReference type="NCBI Taxonomy" id="121759"/>
    <lineage>
        <taxon>Eukaryota</taxon>
        <taxon>Fungi</taxon>
        <taxon>Dikarya</taxon>
        <taxon>Ascomycota</taxon>
        <taxon>Pezizomycotina</taxon>
        <taxon>Eurotiomycetes</taxon>
        <taxon>Eurotiomycetidae</taxon>
        <taxon>Onygenales</taxon>
        <taxon>Ajellomycetaceae</taxon>
        <taxon>Paracoccidioides</taxon>
    </lineage>
</organism>
<protein>
    <submittedName>
        <fullName evidence="2">Uncharacterized protein</fullName>
    </submittedName>
</protein>
<gene>
    <name evidence="2" type="ORF">ACO22_02840</name>
</gene>
<dbReference type="VEuPathDB" id="FungiDB:PADG_03309"/>
<evidence type="ECO:0000256" key="1">
    <source>
        <dbReference type="SAM" id="MobiDB-lite"/>
    </source>
</evidence>
<evidence type="ECO:0000313" key="2">
    <source>
        <dbReference type="EMBL" id="ODH36007.1"/>
    </source>
</evidence>
<name>A0A1D2JHK1_PARBR</name>
<feature type="compositionally biased region" description="Low complexity" evidence="1">
    <location>
        <begin position="77"/>
        <end position="87"/>
    </location>
</feature>
<dbReference type="Proteomes" id="UP000242814">
    <property type="component" value="Unassembled WGS sequence"/>
</dbReference>
<proteinExistence type="predicted"/>
<feature type="region of interest" description="Disordered" evidence="1">
    <location>
        <begin position="51"/>
        <end position="88"/>
    </location>
</feature>
<dbReference type="EMBL" id="LZYO01000092">
    <property type="protein sequence ID" value="ODH36007.1"/>
    <property type="molecule type" value="Genomic_DNA"/>
</dbReference>
<feature type="region of interest" description="Disordered" evidence="1">
    <location>
        <begin position="1"/>
        <end position="38"/>
    </location>
</feature>
<dbReference type="VEuPathDB" id="FungiDB:PABG_00849"/>
<evidence type="ECO:0000313" key="3">
    <source>
        <dbReference type="Proteomes" id="UP000242814"/>
    </source>
</evidence>
<comment type="caution">
    <text evidence="2">The sequence shown here is derived from an EMBL/GenBank/DDBJ whole genome shotgun (WGS) entry which is preliminary data.</text>
</comment>
<dbReference type="AlphaFoldDB" id="A0A1D2JHK1"/>
<reference evidence="2 3" key="1">
    <citation type="submission" date="2016-06" db="EMBL/GenBank/DDBJ databases">
        <authorList>
            <person name="Kjaerup R.B."/>
            <person name="Dalgaard T.S."/>
            <person name="Juul-Madsen H.R."/>
        </authorList>
    </citation>
    <scope>NUCLEOTIDE SEQUENCE [LARGE SCALE GENOMIC DNA]</scope>
    <source>
        <strain evidence="2 3">Pb300</strain>
    </source>
</reference>
<sequence length="167" mass="17505">MKKEDTNSKIPGAKTSAPAVQNKKHTIRATSSKAATGPVCVLGGEEYSVNKEKEVKLEESGTRTSDADRNATEAPISTSASATVTSSGNKTFRIVTRSNSNDDKITRTTDLPTTTILESSSSLATLHSTEDVTVTIPPSASSTAPHPSLRSTSWVQGSLVASEIVDV</sequence>
<accession>A0A1D2JHK1</accession>
<feature type="compositionally biased region" description="Basic and acidic residues" evidence="1">
    <location>
        <begin position="51"/>
        <end position="71"/>
    </location>
</feature>